<evidence type="ECO:0000313" key="3">
    <source>
        <dbReference type="Proteomes" id="UP000703269"/>
    </source>
</evidence>
<evidence type="ECO:0000313" key="2">
    <source>
        <dbReference type="EMBL" id="GJE94251.1"/>
    </source>
</evidence>
<dbReference type="Proteomes" id="UP000703269">
    <property type="component" value="Unassembled WGS sequence"/>
</dbReference>
<dbReference type="AlphaFoldDB" id="A0A9P3GG04"/>
<protein>
    <submittedName>
        <fullName evidence="2">Uncharacterized protein</fullName>
    </submittedName>
</protein>
<accession>A0A9P3GG04</accession>
<feature type="region of interest" description="Disordered" evidence="1">
    <location>
        <begin position="269"/>
        <end position="318"/>
    </location>
</feature>
<feature type="compositionally biased region" description="Polar residues" evidence="1">
    <location>
        <begin position="33"/>
        <end position="46"/>
    </location>
</feature>
<gene>
    <name evidence="2" type="ORF">PsYK624_104200</name>
</gene>
<dbReference type="OrthoDB" id="2803918at2759"/>
<feature type="region of interest" description="Disordered" evidence="1">
    <location>
        <begin position="387"/>
        <end position="409"/>
    </location>
</feature>
<proteinExistence type="predicted"/>
<reference evidence="2 3" key="1">
    <citation type="submission" date="2021-08" db="EMBL/GenBank/DDBJ databases">
        <title>Draft Genome Sequence of Phanerochaete sordida strain YK-624.</title>
        <authorList>
            <person name="Mori T."/>
            <person name="Dohra H."/>
            <person name="Suzuki T."/>
            <person name="Kawagishi H."/>
            <person name="Hirai H."/>
        </authorList>
    </citation>
    <scope>NUCLEOTIDE SEQUENCE [LARGE SCALE GENOMIC DNA]</scope>
    <source>
        <strain evidence="2 3">YK-624</strain>
    </source>
</reference>
<sequence>MSTRASARVENATPSCPAPTPIPTKKKSRKKNSGPQEPSSEDSQIQDMAPTALPKPSTLALFESNGLMAAFQVLDTLIEARRTEPPGVSTETYALAISRAIDSLAATLASLLPPADPSSATSSVMQTLSDLLRRLVLVALPLIRTPRRSDPATSCARTDALIGRLSTTVLIPVVTSFYPLSLAHLTTLFSPDITAKSPSCRAGKRAFDARPAAASLLHTALTALHELSRGPAPALTAAAQSARAALTLSAARALAELYDAPATVHAASDAGETARAGAPLPRARLPPQLSPCEKQRPGAAEPRSGEPRARPPDTNANARVDAAAARIAALARKDAMWYLCSVLHATVAPLPGAANVDADRLLREGVCTVLAGLLRWTAPPRIHVRCATPRRDGDDPDGAQAPREGGESHARGARALLGAVEREMVLAVAEKVWLSQG</sequence>
<feature type="region of interest" description="Disordered" evidence="1">
    <location>
        <begin position="1"/>
        <end position="47"/>
    </location>
</feature>
<comment type="caution">
    <text evidence="2">The sequence shown here is derived from an EMBL/GenBank/DDBJ whole genome shotgun (WGS) entry which is preliminary data.</text>
</comment>
<feature type="compositionally biased region" description="Low complexity" evidence="1">
    <location>
        <begin position="274"/>
        <end position="287"/>
    </location>
</feature>
<keyword evidence="3" id="KW-1185">Reference proteome</keyword>
<dbReference type="EMBL" id="BPQB01000038">
    <property type="protein sequence ID" value="GJE94251.1"/>
    <property type="molecule type" value="Genomic_DNA"/>
</dbReference>
<evidence type="ECO:0000256" key="1">
    <source>
        <dbReference type="SAM" id="MobiDB-lite"/>
    </source>
</evidence>
<organism evidence="2 3">
    <name type="scientific">Phanerochaete sordida</name>
    <dbReference type="NCBI Taxonomy" id="48140"/>
    <lineage>
        <taxon>Eukaryota</taxon>
        <taxon>Fungi</taxon>
        <taxon>Dikarya</taxon>
        <taxon>Basidiomycota</taxon>
        <taxon>Agaricomycotina</taxon>
        <taxon>Agaricomycetes</taxon>
        <taxon>Polyporales</taxon>
        <taxon>Phanerochaetaceae</taxon>
        <taxon>Phanerochaete</taxon>
    </lineage>
</organism>
<name>A0A9P3GG04_9APHY</name>